<dbReference type="PATRIC" id="fig|452.5.peg.692"/>
<dbReference type="InterPro" id="IPR033659">
    <property type="entry name" value="Ferrochelatase_N"/>
</dbReference>
<evidence type="ECO:0000313" key="9">
    <source>
        <dbReference type="EMBL" id="KTD65558.1"/>
    </source>
</evidence>
<dbReference type="InterPro" id="IPR033644">
    <property type="entry name" value="Ferrochelatase_C"/>
</dbReference>
<sequence>MKRGILLINLGTPDAPDTASVRRYLREFLADRRVISLPVVLRYLILYAFILPFRPRKSAHAYQAIWTKEGSPLLVHSRNLVVKLQTLLGNEYQVVLGMRYGKPSLVDAVKQLSDCEHLTILPLYPQYASAATGSSIEETLKLLAPKTIQPSLTIIRDFHRHPAFINAQSAIIKPYLDGHDFLLFSFHGIPQQHLKDAGCQTMCRQSCPSSQNNPVSCYRAQCFTTSELLAQTLGLTSEQYGVAFQSRLGKTPWITPYTDNVLPELVDRGVKRLAIACPSFVADCLETLEEIGMRAQQQWKSLGGETLTLIPCVNDNPQWIKGILDICGIPAIKTSESPWVS</sequence>
<keyword evidence="3 7" id="KW-0350">Heme biosynthesis</keyword>
<evidence type="ECO:0000256" key="5">
    <source>
        <dbReference type="ARBA" id="ARBA00023244"/>
    </source>
</evidence>
<comment type="pathway">
    <text evidence="7">Porphyrin-containing compound metabolism; protoheme biosynthesis; protoheme from protoporphyrin-IX: step 1/1.</text>
</comment>
<evidence type="ECO:0000256" key="8">
    <source>
        <dbReference type="RuleBase" id="RU004185"/>
    </source>
</evidence>
<dbReference type="HAMAP" id="MF_00323">
    <property type="entry name" value="Ferrochelatase"/>
    <property type="match status" value="1"/>
</dbReference>
<dbReference type="EC" id="4.98.1.1" evidence="7"/>
<dbReference type="SUPFAM" id="SSF53800">
    <property type="entry name" value="Chelatase"/>
    <property type="match status" value="1"/>
</dbReference>
<evidence type="ECO:0000256" key="1">
    <source>
        <dbReference type="ARBA" id="ARBA00007718"/>
    </source>
</evidence>
<evidence type="ECO:0000256" key="2">
    <source>
        <dbReference type="ARBA" id="ARBA00023004"/>
    </source>
</evidence>
<gene>
    <name evidence="7" type="primary">hemH</name>
    <name evidence="9" type="ORF">Lspi_0632</name>
</gene>
<protein>
    <recommendedName>
        <fullName evidence="7">Ferrochelatase</fullName>
        <ecNumber evidence="7">4.98.1.1</ecNumber>
    </recommendedName>
    <alternativeName>
        <fullName evidence="7">Heme synthase</fullName>
    </alternativeName>
    <alternativeName>
        <fullName evidence="7">Protoheme ferro-lyase</fullName>
    </alternativeName>
</protein>
<dbReference type="RefSeq" id="WP_058482575.1">
    <property type="nucleotide sequence ID" value="NZ_CAAAII010000009.1"/>
</dbReference>
<dbReference type="Gene3D" id="3.40.50.1400">
    <property type="match status" value="2"/>
</dbReference>
<dbReference type="Proteomes" id="UP000054877">
    <property type="component" value="Unassembled WGS sequence"/>
</dbReference>
<evidence type="ECO:0000256" key="6">
    <source>
        <dbReference type="ARBA" id="ARBA00024536"/>
    </source>
</evidence>
<dbReference type="EMBL" id="LNYX01000006">
    <property type="protein sequence ID" value="KTD65558.1"/>
    <property type="molecule type" value="Genomic_DNA"/>
</dbReference>
<keyword evidence="5 7" id="KW-0627">Porphyrin biosynthesis</keyword>
<feature type="binding site" evidence="7">
    <location>
        <position position="286"/>
    </location>
    <ligand>
        <name>Fe(2+)</name>
        <dbReference type="ChEBI" id="CHEBI:29033"/>
    </ligand>
</feature>
<comment type="similarity">
    <text evidence="1 7 8">Belongs to the ferrochelatase family.</text>
</comment>
<comment type="function">
    <text evidence="7">Catalyzes the ferrous insertion into protoporphyrin IX.</text>
</comment>
<feature type="binding site" evidence="7">
    <location>
        <position position="187"/>
    </location>
    <ligand>
        <name>Fe(2+)</name>
        <dbReference type="ChEBI" id="CHEBI:29033"/>
    </ligand>
</feature>
<dbReference type="GO" id="GO:0004325">
    <property type="term" value="F:ferrochelatase activity"/>
    <property type="evidence" value="ECO:0007669"/>
    <property type="project" value="UniProtKB-UniRule"/>
</dbReference>
<dbReference type="OrthoDB" id="9809741at2"/>
<keyword evidence="2 7" id="KW-0408">Iron</keyword>
<evidence type="ECO:0000256" key="4">
    <source>
        <dbReference type="ARBA" id="ARBA00023239"/>
    </source>
</evidence>
<dbReference type="STRING" id="452.Lspi_0632"/>
<comment type="subcellular location">
    <subcellularLocation>
        <location evidence="7">Cytoplasm</location>
    </subcellularLocation>
</comment>
<organism evidence="9 10">
    <name type="scientific">Legionella spiritensis</name>
    <dbReference type="NCBI Taxonomy" id="452"/>
    <lineage>
        <taxon>Bacteria</taxon>
        <taxon>Pseudomonadati</taxon>
        <taxon>Pseudomonadota</taxon>
        <taxon>Gammaproteobacteria</taxon>
        <taxon>Legionellales</taxon>
        <taxon>Legionellaceae</taxon>
        <taxon>Legionella</taxon>
    </lineage>
</organism>
<keyword evidence="7" id="KW-0479">Metal-binding</keyword>
<dbReference type="CDD" id="cd00419">
    <property type="entry name" value="Ferrochelatase_C"/>
    <property type="match status" value="1"/>
</dbReference>
<comment type="catalytic activity">
    <reaction evidence="6">
        <text>Fe-coproporphyrin III + 2 H(+) = coproporphyrin III + Fe(2+)</text>
        <dbReference type="Rhea" id="RHEA:49572"/>
        <dbReference type="ChEBI" id="CHEBI:15378"/>
        <dbReference type="ChEBI" id="CHEBI:29033"/>
        <dbReference type="ChEBI" id="CHEBI:68438"/>
        <dbReference type="ChEBI" id="CHEBI:131725"/>
        <dbReference type="EC" id="4.99.1.9"/>
    </reaction>
    <physiologicalReaction direction="right-to-left" evidence="6">
        <dbReference type="Rhea" id="RHEA:49574"/>
    </physiologicalReaction>
</comment>
<dbReference type="PANTHER" id="PTHR11108">
    <property type="entry name" value="FERROCHELATASE"/>
    <property type="match status" value="1"/>
</dbReference>
<dbReference type="AlphaFoldDB" id="A0A0W0Z9W0"/>
<keyword evidence="4 7" id="KW-0456">Lyase</keyword>
<dbReference type="GO" id="GO:0005737">
    <property type="term" value="C:cytoplasm"/>
    <property type="evidence" value="ECO:0007669"/>
    <property type="project" value="UniProtKB-SubCell"/>
</dbReference>
<evidence type="ECO:0000313" key="10">
    <source>
        <dbReference type="Proteomes" id="UP000054877"/>
    </source>
</evidence>
<dbReference type="GO" id="GO:0006783">
    <property type="term" value="P:heme biosynthetic process"/>
    <property type="evidence" value="ECO:0007669"/>
    <property type="project" value="UniProtKB-UniRule"/>
</dbReference>
<dbReference type="InterPro" id="IPR001015">
    <property type="entry name" value="Ferrochelatase"/>
</dbReference>
<dbReference type="CDD" id="cd03411">
    <property type="entry name" value="Ferrochelatase_N"/>
    <property type="match status" value="1"/>
</dbReference>
<dbReference type="Pfam" id="PF00762">
    <property type="entry name" value="Ferrochelatase"/>
    <property type="match status" value="1"/>
</dbReference>
<dbReference type="PANTHER" id="PTHR11108:SF1">
    <property type="entry name" value="FERROCHELATASE, MITOCHONDRIAL"/>
    <property type="match status" value="1"/>
</dbReference>
<keyword evidence="10" id="KW-1185">Reference proteome</keyword>
<evidence type="ECO:0000256" key="3">
    <source>
        <dbReference type="ARBA" id="ARBA00023133"/>
    </source>
</evidence>
<dbReference type="NCBIfam" id="TIGR00109">
    <property type="entry name" value="hemH"/>
    <property type="match status" value="1"/>
</dbReference>
<dbReference type="UniPathway" id="UPA00252">
    <property type="reaction ID" value="UER00325"/>
</dbReference>
<keyword evidence="7" id="KW-0963">Cytoplasm</keyword>
<comment type="caution">
    <text evidence="9">The sequence shown here is derived from an EMBL/GenBank/DDBJ whole genome shotgun (WGS) entry which is preliminary data.</text>
</comment>
<name>A0A0W0Z9W0_LEGSP</name>
<reference evidence="9 10" key="1">
    <citation type="submission" date="2015-11" db="EMBL/GenBank/DDBJ databases">
        <title>Genomic analysis of 38 Legionella species identifies large and diverse effector repertoires.</title>
        <authorList>
            <person name="Burstein D."/>
            <person name="Amaro F."/>
            <person name="Zusman T."/>
            <person name="Lifshitz Z."/>
            <person name="Cohen O."/>
            <person name="Gilbert J.A."/>
            <person name="Pupko T."/>
            <person name="Shuman H.A."/>
            <person name="Segal G."/>
        </authorList>
    </citation>
    <scope>NUCLEOTIDE SEQUENCE [LARGE SCALE GENOMIC DNA]</scope>
    <source>
        <strain evidence="9 10">Mt.St.Helens-9</strain>
    </source>
</reference>
<dbReference type="GO" id="GO:0046872">
    <property type="term" value="F:metal ion binding"/>
    <property type="evidence" value="ECO:0007669"/>
    <property type="project" value="UniProtKB-KW"/>
</dbReference>
<proteinExistence type="inferred from homology"/>
<accession>A0A0W0Z9W0</accession>
<comment type="catalytic activity">
    <reaction evidence="7">
        <text>heme b + 2 H(+) = protoporphyrin IX + Fe(2+)</text>
        <dbReference type="Rhea" id="RHEA:22584"/>
        <dbReference type="ChEBI" id="CHEBI:15378"/>
        <dbReference type="ChEBI" id="CHEBI:29033"/>
        <dbReference type="ChEBI" id="CHEBI:57306"/>
        <dbReference type="ChEBI" id="CHEBI:60344"/>
        <dbReference type="EC" id="4.98.1.1"/>
    </reaction>
</comment>
<evidence type="ECO:0000256" key="7">
    <source>
        <dbReference type="HAMAP-Rule" id="MF_00323"/>
    </source>
</evidence>